<proteinExistence type="predicted"/>
<organism evidence="1 2">
    <name type="scientific">Dietzia natronolimnaea</name>
    <dbReference type="NCBI Taxonomy" id="161920"/>
    <lineage>
        <taxon>Bacteria</taxon>
        <taxon>Bacillati</taxon>
        <taxon>Actinomycetota</taxon>
        <taxon>Actinomycetes</taxon>
        <taxon>Mycobacteriales</taxon>
        <taxon>Dietziaceae</taxon>
        <taxon>Dietzia</taxon>
    </lineage>
</organism>
<reference evidence="2" key="1">
    <citation type="submission" date="2017-09" db="EMBL/GenBank/DDBJ databases">
        <authorList>
            <person name="Zhang Y."/>
            <person name="Huang X."/>
            <person name="Liu J."/>
            <person name="Lu L."/>
            <person name="Peng K."/>
        </authorList>
    </citation>
    <scope>NUCLEOTIDE SEQUENCE [LARGE SCALE GENOMIC DNA]</scope>
    <source>
        <strain evidence="2">S-XJ-1</strain>
    </source>
</reference>
<dbReference type="OrthoDB" id="4386119at2"/>
<sequence>MTSADASRPGTTTYRVTVQPKVGQAPWQERDETLRWPFEVTGNGWTATWHHHRPAAGLTHVTGFLTPDFHHSVAGRPGVVTGRVRRLQLIERQARKTGNSHDYVPGTERLTDLGASPDRYWPRWFHFAEHGEIEESGVLVDLDLDDVADDSHRFQAGDVAAHGTDVWVMDDSAPVLLHLDRSHASARLTEYLLPLAFEPPVEPPGYGGSRQLHADSGGCWITCPAEIVRCDLGPPGEVSIRRVTEDGGDFTVDVDGRLFAITQPNPSMRSHDRYGPIRFDPEEFPFRELVGDSLMRVENRETMDLAWDGRKQRGRLDQGKATRATVWTGDSLLTICTPDGSEETVDFGDRTLGRVKWVRPDPFKDPANADIVDPITFRFPYS</sequence>
<comment type="caution">
    <text evidence="1">The sequence shown here is derived from an EMBL/GenBank/DDBJ whole genome shotgun (WGS) entry which is preliminary data.</text>
</comment>
<dbReference type="RefSeq" id="WP_141244339.1">
    <property type="nucleotide sequence ID" value="NZ_NTGA01000090.1"/>
</dbReference>
<keyword evidence="2" id="KW-1185">Reference proteome</keyword>
<protein>
    <submittedName>
        <fullName evidence="1">Uncharacterized protein</fullName>
    </submittedName>
</protein>
<gene>
    <name evidence="1" type="ORF">CEY15_17745</name>
</gene>
<dbReference type="EMBL" id="NTGA01000090">
    <property type="protein sequence ID" value="PAY21672.1"/>
    <property type="molecule type" value="Genomic_DNA"/>
</dbReference>
<evidence type="ECO:0000313" key="1">
    <source>
        <dbReference type="EMBL" id="PAY21672.1"/>
    </source>
</evidence>
<dbReference type="AlphaFoldDB" id="A0A2A2WKG1"/>
<name>A0A2A2WKG1_9ACTN</name>
<dbReference type="Proteomes" id="UP000218810">
    <property type="component" value="Unassembled WGS sequence"/>
</dbReference>
<accession>A0A2A2WKG1</accession>
<evidence type="ECO:0000313" key="2">
    <source>
        <dbReference type="Proteomes" id="UP000218810"/>
    </source>
</evidence>